<dbReference type="Proteomes" id="UP001642360">
    <property type="component" value="Unassembled WGS sequence"/>
</dbReference>
<evidence type="ECO:0000313" key="2">
    <source>
        <dbReference type="EMBL" id="CAK9171919.1"/>
    </source>
</evidence>
<dbReference type="EMBL" id="CAUOFW020005869">
    <property type="protein sequence ID" value="CAK9171919.1"/>
    <property type="molecule type" value="Genomic_DNA"/>
</dbReference>
<gene>
    <name evidence="2" type="ORF">ILEXP_LOCUS41538</name>
</gene>
<sequence>MGKGFGSHTYNGDEDSVDDEDPEVSVSCDFSFLEGSAISRTGSGIPDKCRNFYLYPLVWRSTEPCACQPLTSNAGGGGGESRKGVGVKGGIGGKGKGRAGGFGNDNGGDGRGCKELVIKPGTLQAEDELPIKLAWQND</sequence>
<evidence type="ECO:0000313" key="3">
    <source>
        <dbReference type="Proteomes" id="UP001642360"/>
    </source>
</evidence>
<feature type="compositionally biased region" description="Acidic residues" evidence="1">
    <location>
        <begin position="12"/>
        <end position="23"/>
    </location>
</feature>
<accession>A0ABC8TR09</accession>
<feature type="compositionally biased region" description="Gly residues" evidence="1">
    <location>
        <begin position="86"/>
        <end position="110"/>
    </location>
</feature>
<dbReference type="AlphaFoldDB" id="A0ABC8TR09"/>
<proteinExistence type="predicted"/>
<feature type="region of interest" description="Disordered" evidence="1">
    <location>
        <begin position="1"/>
        <end position="23"/>
    </location>
</feature>
<reference evidence="2 3" key="1">
    <citation type="submission" date="2024-02" db="EMBL/GenBank/DDBJ databases">
        <authorList>
            <person name="Vignale AGUSTIN F."/>
            <person name="Sosa J E."/>
            <person name="Modenutti C."/>
        </authorList>
    </citation>
    <scope>NUCLEOTIDE SEQUENCE [LARGE SCALE GENOMIC DNA]</scope>
</reference>
<feature type="region of interest" description="Disordered" evidence="1">
    <location>
        <begin position="71"/>
        <end position="110"/>
    </location>
</feature>
<protein>
    <submittedName>
        <fullName evidence="2">Uncharacterized protein</fullName>
    </submittedName>
</protein>
<evidence type="ECO:0000256" key="1">
    <source>
        <dbReference type="SAM" id="MobiDB-lite"/>
    </source>
</evidence>
<keyword evidence="3" id="KW-1185">Reference proteome</keyword>
<comment type="caution">
    <text evidence="2">The sequence shown here is derived from an EMBL/GenBank/DDBJ whole genome shotgun (WGS) entry which is preliminary data.</text>
</comment>
<organism evidence="2 3">
    <name type="scientific">Ilex paraguariensis</name>
    <name type="common">yerba mate</name>
    <dbReference type="NCBI Taxonomy" id="185542"/>
    <lineage>
        <taxon>Eukaryota</taxon>
        <taxon>Viridiplantae</taxon>
        <taxon>Streptophyta</taxon>
        <taxon>Embryophyta</taxon>
        <taxon>Tracheophyta</taxon>
        <taxon>Spermatophyta</taxon>
        <taxon>Magnoliopsida</taxon>
        <taxon>eudicotyledons</taxon>
        <taxon>Gunneridae</taxon>
        <taxon>Pentapetalae</taxon>
        <taxon>asterids</taxon>
        <taxon>campanulids</taxon>
        <taxon>Aquifoliales</taxon>
        <taxon>Aquifoliaceae</taxon>
        <taxon>Ilex</taxon>
    </lineage>
</organism>
<name>A0ABC8TR09_9AQUA</name>